<comment type="caution">
    <text evidence="1">The sequence shown here is derived from an EMBL/GenBank/DDBJ whole genome shotgun (WGS) entry which is preliminary data.</text>
</comment>
<dbReference type="EMBL" id="CM004390">
    <property type="protein sequence ID" value="KAG8656158.1"/>
    <property type="molecule type" value="Genomic_DNA"/>
</dbReference>
<reference evidence="2" key="1">
    <citation type="journal article" date="2016" name="Nat. Biotechnol.">
        <title>Sequencing wild and cultivated cassava and related species reveals extensive interspecific hybridization and genetic diversity.</title>
        <authorList>
            <person name="Bredeson J.V."/>
            <person name="Lyons J.B."/>
            <person name="Prochnik S.E."/>
            <person name="Wu G.A."/>
            <person name="Ha C.M."/>
            <person name="Edsinger-Gonzales E."/>
            <person name="Grimwood J."/>
            <person name="Schmutz J."/>
            <person name="Rabbi I.Y."/>
            <person name="Egesi C."/>
            <person name="Nauluvula P."/>
            <person name="Lebot V."/>
            <person name="Ndunguru J."/>
            <person name="Mkamilo G."/>
            <person name="Bart R.S."/>
            <person name="Setter T.L."/>
            <person name="Gleadow R.M."/>
            <person name="Kulakow P."/>
            <person name="Ferguson M.E."/>
            <person name="Rounsley S."/>
            <person name="Rokhsar D.S."/>
        </authorList>
    </citation>
    <scope>NUCLEOTIDE SEQUENCE [LARGE SCALE GENOMIC DNA]</scope>
    <source>
        <strain evidence="2">cv. AM560-2</strain>
    </source>
</reference>
<dbReference type="Proteomes" id="UP000091857">
    <property type="component" value="Chromosome 4"/>
</dbReference>
<evidence type="ECO:0000313" key="2">
    <source>
        <dbReference type="Proteomes" id="UP000091857"/>
    </source>
</evidence>
<name>A0ACB7HU25_MANES</name>
<accession>A0ACB7HU25</accession>
<sequence>MVETNSIVQTLQNNQIPPIIINQDSSAFATSVILNKTNYPLWSQIMEIRIGSRNKAGYLTREAKKPPSEDPNYAIRITKNHKAKEIWEAVAKTFYDGSNETCLFELNQKSFSITQNDHRMTSQEKTVEGVVKLHSAMARLRVYIFLSVLDPEFDHVHGEILRKDPKLNLENIYAYLCYGSQNELNKDYHLTQQKLKVPSLIILCYEIIGYPEWWDFTKKSRKKVAGTPMMAATTEVQQNMEDKSQPTANITHPGIVGYFDPKDSWLWC</sequence>
<protein>
    <submittedName>
        <fullName evidence="1">Uncharacterized protein</fullName>
    </submittedName>
</protein>
<organism evidence="1 2">
    <name type="scientific">Manihot esculenta</name>
    <name type="common">Cassava</name>
    <name type="synonym">Jatropha manihot</name>
    <dbReference type="NCBI Taxonomy" id="3983"/>
    <lineage>
        <taxon>Eukaryota</taxon>
        <taxon>Viridiplantae</taxon>
        <taxon>Streptophyta</taxon>
        <taxon>Embryophyta</taxon>
        <taxon>Tracheophyta</taxon>
        <taxon>Spermatophyta</taxon>
        <taxon>Magnoliopsida</taxon>
        <taxon>eudicotyledons</taxon>
        <taxon>Gunneridae</taxon>
        <taxon>Pentapetalae</taxon>
        <taxon>rosids</taxon>
        <taxon>fabids</taxon>
        <taxon>Malpighiales</taxon>
        <taxon>Euphorbiaceae</taxon>
        <taxon>Crotonoideae</taxon>
        <taxon>Manihoteae</taxon>
        <taxon>Manihot</taxon>
    </lineage>
</organism>
<keyword evidence="2" id="KW-1185">Reference proteome</keyword>
<proteinExistence type="predicted"/>
<gene>
    <name evidence="1" type="ORF">MANES_04G101050v8</name>
</gene>
<evidence type="ECO:0000313" key="1">
    <source>
        <dbReference type="EMBL" id="KAG8656158.1"/>
    </source>
</evidence>